<protein>
    <submittedName>
        <fullName evidence="2">DNA invertase Pin-like site-specific DNA recombinase</fullName>
    </submittedName>
</protein>
<evidence type="ECO:0000313" key="3">
    <source>
        <dbReference type="Proteomes" id="UP000584374"/>
    </source>
</evidence>
<name>A0A840Q5H5_9PSEU</name>
<gene>
    <name evidence="2" type="ORF">BJ970_002475</name>
</gene>
<organism evidence="2 3">
    <name type="scientific">Saccharopolyspora phatthalungensis</name>
    <dbReference type="NCBI Taxonomy" id="664693"/>
    <lineage>
        <taxon>Bacteria</taxon>
        <taxon>Bacillati</taxon>
        <taxon>Actinomycetota</taxon>
        <taxon>Actinomycetes</taxon>
        <taxon>Pseudonocardiales</taxon>
        <taxon>Pseudonocardiaceae</taxon>
        <taxon>Saccharopolyspora</taxon>
    </lineage>
</organism>
<proteinExistence type="predicted"/>
<dbReference type="InterPro" id="IPR036162">
    <property type="entry name" value="Resolvase-like_N_sf"/>
</dbReference>
<dbReference type="EMBL" id="JACHIW010000001">
    <property type="protein sequence ID" value="MBB5154941.1"/>
    <property type="molecule type" value="Genomic_DNA"/>
</dbReference>
<dbReference type="SUPFAM" id="SSF53041">
    <property type="entry name" value="Resolvase-like"/>
    <property type="match status" value="1"/>
</dbReference>
<dbReference type="Pfam" id="PF00239">
    <property type="entry name" value="Resolvase"/>
    <property type="match status" value="1"/>
</dbReference>
<reference evidence="2 3" key="1">
    <citation type="submission" date="2020-08" db="EMBL/GenBank/DDBJ databases">
        <title>Sequencing the genomes of 1000 actinobacteria strains.</title>
        <authorList>
            <person name="Klenk H.-P."/>
        </authorList>
    </citation>
    <scope>NUCLEOTIDE SEQUENCE [LARGE SCALE GENOMIC DNA]</scope>
    <source>
        <strain evidence="2 3">DSM 45584</strain>
    </source>
</reference>
<dbReference type="GO" id="GO:0000150">
    <property type="term" value="F:DNA strand exchange activity"/>
    <property type="evidence" value="ECO:0007669"/>
    <property type="project" value="InterPro"/>
</dbReference>
<accession>A0A840Q5H5</accession>
<dbReference type="RefSeq" id="WP_184726370.1">
    <property type="nucleotide sequence ID" value="NZ_JACHIW010000001.1"/>
</dbReference>
<evidence type="ECO:0000259" key="1">
    <source>
        <dbReference type="Pfam" id="PF00239"/>
    </source>
</evidence>
<sequence>MTVYGYLRVHPQAVAGTSDVQGRWMLYFGCSEVYVDIWKGSQRPPMFERLLSVLRRGDEVRVPQLDVFGPTLTNVANAMTRLHGRGVMVVVIDEDIPRELRLTA</sequence>
<dbReference type="Gene3D" id="3.40.50.1390">
    <property type="entry name" value="Resolvase, N-terminal catalytic domain"/>
    <property type="match status" value="1"/>
</dbReference>
<feature type="domain" description="Resolvase/invertase-type recombinase catalytic" evidence="1">
    <location>
        <begin position="3"/>
        <end position="95"/>
    </location>
</feature>
<comment type="caution">
    <text evidence="2">The sequence shown here is derived from an EMBL/GenBank/DDBJ whole genome shotgun (WGS) entry which is preliminary data.</text>
</comment>
<dbReference type="AlphaFoldDB" id="A0A840Q5H5"/>
<dbReference type="GO" id="GO:0003677">
    <property type="term" value="F:DNA binding"/>
    <property type="evidence" value="ECO:0007669"/>
    <property type="project" value="InterPro"/>
</dbReference>
<evidence type="ECO:0000313" key="2">
    <source>
        <dbReference type="EMBL" id="MBB5154941.1"/>
    </source>
</evidence>
<dbReference type="InterPro" id="IPR006119">
    <property type="entry name" value="Resolv_N"/>
</dbReference>
<keyword evidence="3" id="KW-1185">Reference proteome</keyword>
<dbReference type="Proteomes" id="UP000584374">
    <property type="component" value="Unassembled WGS sequence"/>
</dbReference>